<dbReference type="Gene3D" id="1.20.1510.10">
    <property type="entry name" value="Cation efflux protein transmembrane domain"/>
    <property type="match status" value="1"/>
</dbReference>
<feature type="transmembrane region" description="Helical" evidence="8">
    <location>
        <begin position="139"/>
        <end position="158"/>
    </location>
</feature>
<dbReference type="PANTHER" id="PTHR45755:SF4">
    <property type="entry name" value="ZINC TRANSPORTER 7"/>
    <property type="match status" value="1"/>
</dbReference>
<evidence type="ECO:0000313" key="10">
    <source>
        <dbReference type="Proteomes" id="UP000554482"/>
    </source>
</evidence>
<dbReference type="EMBL" id="JABWDY010027122">
    <property type="protein sequence ID" value="KAF5188155.1"/>
    <property type="molecule type" value="Genomic_DNA"/>
</dbReference>
<feature type="transmembrane region" description="Helical" evidence="8">
    <location>
        <begin position="164"/>
        <end position="186"/>
    </location>
</feature>
<dbReference type="InterPro" id="IPR027469">
    <property type="entry name" value="Cation_efflux_TMD_sf"/>
</dbReference>
<protein>
    <submittedName>
        <fullName evidence="9">Zinc transporter</fullName>
    </submittedName>
</protein>
<evidence type="ECO:0000313" key="9">
    <source>
        <dbReference type="EMBL" id="KAF5188155.1"/>
    </source>
</evidence>
<evidence type="ECO:0000256" key="7">
    <source>
        <dbReference type="ARBA" id="ARBA00023136"/>
    </source>
</evidence>
<dbReference type="GO" id="GO:0016020">
    <property type="term" value="C:membrane"/>
    <property type="evidence" value="ECO:0007669"/>
    <property type="project" value="UniProtKB-SubCell"/>
</dbReference>
<evidence type="ECO:0000256" key="1">
    <source>
        <dbReference type="ARBA" id="ARBA00004141"/>
    </source>
</evidence>
<reference evidence="9 10" key="1">
    <citation type="submission" date="2020-06" db="EMBL/GenBank/DDBJ databases">
        <title>Transcriptomic and genomic resources for Thalictrum thalictroides and T. hernandezii: Facilitating candidate gene discovery in an emerging model plant lineage.</title>
        <authorList>
            <person name="Arias T."/>
            <person name="Riano-Pachon D.M."/>
            <person name="Di Stilio V.S."/>
        </authorList>
    </citation>
    <scope>NUCLEOTIDE SEQUENCE [LARGE SCALE GENOMIC DNA]</scope>
    <source>
        <strain evidence="10">cv. WT478/WT964</strain>
        <tissue evidence="9">Leaves</tissue>
    </source>
</reference>
<evidence type="ECO:0000256" key="4">
    <source>
        <dbReference type="ARBA" id="ARBA00022692"/>
    </source>
</evidence>
<evidence type="ECO:0000256" key="8">
    <source>
        <dbReference type="SAM" id="Phobius"/>
    </source>
</evidence>
<evidence type="ECO:0000256" key="5">
    <source>
        <dbReference type="ARBA" id="ARBA00022989"/>
    </source>
</evidence>
<feature type="transmembrane region" description="Helical" evidence="8">
    <location>
        <begin position="104"/>
        <end position="127"/>
    </location>
</feature>
<dbReference type="GO" id="GO:0006882">
    <property type="term" value="P:intracellular zinc ion homeostasis"/>
    <property type="evidence" value="ECO:0007669"/>
    <property type="project" value="InterPro"/>
</dbReference>
<keyword evidence="4 8" id="KW-0812">Transmembrane</keyword>
<name>A0A7J6VVE5_THATH</name>
<keyword evidence="3" id="KW-0813">Transport</keyword>
<organism evidence="9 10">
    <name type="scientific">Thalictrum thalictroides</name>
    <name type="common">Rue-anemone</name>
    <name type="synonym">Anemone thalictroides</name>
    <dbReference type="NCBI Taxonomy" id="46969"/>
    <lineage>
        <taxon>Eukaryota</taxon>
        <taxon>Viridiplantae</taxon>
        <taxon>Streptophyta</taxon>
        <taxon>Embryophyta</taxon>
        <taxon>Tracheophyta</taxon>
        <taxon>Spermatophyta</taxon>
        <taxon>Magnoliopsida</taxon>
        <taxon>Ranunculales</taxon>
        <taxon>Ranunculaceae</taxon>
        <taxon>Thalictroideae</taxon>
        <taxon>Thalictrum</taxon>
    </lineage>
</organism>
<keyword evidence="5 8" id="KW-1133">Transmembrane helix</keyword>
<gene>
    <name evidence="9" type="ORF">FRX31_022257</name>
</gene>
<dbReference type="Proteomes" id="UP000554482">
    <property type="component" value="Unassembled WGS sequence"/>
</dbReference>
<keyword evidence="6" id="KW-0406">Ion transport</keyword>
<dbReference type="OrthoDB" id="78669at2759"/>
<dbReference type="AlphaFoldDB" id="A0A7J6VVE5"/>
<sequence>METHVVAMVIILMTMRIIYMIVLIMITMSTTIMKKWTPELQAIAFLTNPSAMMIIKTIHTNMIAMIMSTNVNNTIIIIVLITTVMITSALQVVCRLNLMEATHMASILAVTVVVIKIIPAPLTSMLINWISISIPHSRTVVSADTMGSVSVIITTLLIKYKGWLIADPVCSIFISVMIISSVISLLRSSAEIFLQRVSRAPELELKQALDDILRIRGVHNIRNVHIWSFINIDVVGTLQLHVSSSADKDSTKAQVSQLLFDSWINDLTVDKVY</sequence>
<proteinExistence type="inferred from homology"/>
<comment type="similarity">
    <text evidence="2">Belongs to the cation diffusion facilitator (CDF) transporter (TC 2.A.4) family. SLC30A subfamily.</text>
</comment>
<feature type="transmembrane region" description="Helical" evidence="8">
    <location>
        <begin position="75"/>
        <end position="98"/>
    </location>
</feature>
<dbReference type="InterPro" id="IPR045316">
    <property type="entry name" value="Msc2-like"/>
</dbReference>
<feature type="transmembrane region" description="Helical" evidence="8">
    <location>
        <begin position="6"/>
        <end position="26"/>
    </location>
</feature>
<evidence type="ECO:0000256" key="3">
    <source>
        <dbReference type="ARBA" id="ARBA00022448"/>
    </source>
</evidence>
<comment type="caution">
    <text evidence="9">The sequence shown here is derived from an EMBL/GenBank/DDBJ whole genome shotgun (WGS) entry which is preliminary data.</text>
</comment>
<keyword evidence="7 8" id="KW-0472">Membrane</keyword>
<evidence type="ECO:0000256" key="2">
    <source>
        <dbReference type="ARBA" id="ARBA00008873"/>
    </source>
</evidence>
<comment type="subcellular location">
    <subcellularLocation>
        <location evidence="1">Membrane</location>
        <topology evidence="1">Multi-pass membrane protein</topology>
    </subcellularLocation>
</comment>
<dbReference type="PANTHER" id="PTHR45755">
    <property type="match status" value="1"/>
</dbReference>
<evidence type="ECO:0000256" key="6">
    <source>
        <dbReference type="ARBA" id="ARBA00023065"/>
    </source>
</evidence>
<keyword evidence="10" id="KW-1185">Reference proteome</keyword>
<dbReference type="SUPFAM" id="SSF161111">
    <property type="entry name" value="Cation efflux protein transmembrane domain-like"/>
    <property type="match status" value="1"/>
</dbReference>
<accession>A0A7J6VVE5</accession>
<dbReference type="GO" id="GO:0005385">
    <property type="term" value="F:zinc ion transmembrane transporter activity"/>
    <property type="evidence" value="ECO:0007669"/>
    <property type="project" value="InterPro"/>
</dbReference>
<dbReference type="GO" id="GO:0005794">
    <property type="term" value="C:Golgi apparatus"/>
    <property type="evidence" value="ECO:0007669"/>
    <property type="project" value="TreeGrafter"/>
</dbReference>